<comment type="function">
    <text evidence="10">Reversible hydration of carbon dioxide.</text>
</comment>
<evidence type="ECO:0000256" key="2">
    <source>
        <dbReference type="ARBA" id="ARBA00012925"/>
    </source>
</evidence>
<evidence type="ECO:0000256" key="10">
    <source>
        <dbReference type="RuleBase" id="RU003956"/>
    </source>
</evidence>
<dbReference type="CDD" id="cd00883">
    <property type="entry name" value="beta_CA_cladeA"/>
    <property type="match status" value="1"/>
</dbReference>
<evidence type="ECO:0000256" key="8">
    <source>
        <dbReference type="ARBA" id="ARBA00048348"/>
    </source>
</evidence>
<accession>A0A3N4L6P9</accession>
<keyword evidence="6 10" id="KW-0456">Lyase</keyword>
<protein>
    <recommendedName>
        <fullName evidence="3 10">Carbonic anhydrase</fullName>
        <ecNumber evidence="2 10">4.2.1.1</ecNumber>
    </recommendedName>
    <alternativeName>
        <fullName evidence="7 10">Carbonate dehydratase</fullName>
    </alternativeName>
</protein>
<dbReference type="SUPFAM" id="SSF53056">
    <property type="entry name" value="beta-carbonic anhydrase, cab"/>
    <property type="match status" value="1"/>
</dbReference>
<keyword evidence="5 9" id="KW-0862">Zinc</keyword>
<dbReference type="PANTHER" id="PTHR11002:SF76">
    <property type="entry name" value="CARBONIC ANHYDRASE"/>
    <property type="match status" value="1"/>
</dbReference>
<keyword evidence="4 9" id="KW-0479">Metal-binding</keyword>
<evidence type="ECO:0000256" key="7">
    <source>
        <dbReference type="ARBA" id="ARBA00031969"/>
    </source>
</evidence>
<dbReference type="EMBL" id="ML121654">
    <property type="protein sequence ID" value="RPB18256.1"/>
    <property type="molecule type" value="Genomic_DNA"/>
</dbReference>
<dbReference type="GO" id="GO:0005737">
    <property type="term" value="C:cytoplasm"/>
    <property type="evidence" value="ECO:0007669"/>
    <property type="project" value="TreeGrafter"/>
</dbReference>
<name>A0A3N4L6P9_9PEZI</name>
<feature type="binding site" evidence="9">
    <location>
        <position position="52"/>
    </location>
    <ligand>
        <name>Zn(2+)</name>
        <dbReference type="ChEBI" id="CHEBI:29105"/>
    </ligand>
</feature>
<evidence type="ECO:0000313" key="11">
    <source>
        <dbReference type="EMBL" id="RPB18256.1"/>
    </source>
</evidence>
<dbReference type="Pfam" id="PF00484">
    <property type="entry name" value="Pro_CA"/>
    <property type="match status" value="1"/>
</dbReference>
<dbReference type="AlphaFoldDB" id="A0A3N4L6P9"/>
<dbReference type="InterPro" id="IPR015892">
    <property type="entry name" value="Carbonic_anhydrase_CS"/>
</dbReference>
<dbReference type="InterPro" id="IPR001765">
    <property type="entry name" value="Carbonic_anhydrase"/>
</dbReference>
<dbReference type="PANTHER" id="PTHR11002">
    <property type="entry name" value="CARBONIC ANHYDRASE"/>
    <property type="match status" value="1"/>
</dbReference>
<dbReference type="Proteomes" id="UP000267821">
    <property type="component" value="Unassembled WGS sequence"/>
</dbReference>
<gene>
    <name evidence="11" type="ORF">L211DRAFT_797656</name>
</gene>
<feature type="binding site" evidence="9">
    <location>
        <position position="54"/>
    </location>
    <ligand>
        <name>Zn(2+)</name>
        <dbReference type="ChEBI" id="CHEBI:29105"/>
    </ligand>
</feature>
<dbReference type="STRING" id="1051890.A0A3N4L6P9"/>
<evidence type="ECO:0000256" key="4">
    <source>
        <dbReference type="ARBA" id="ARBA00022723"/>
    </source>
</evidence>
<dbReference type="FunFam" id="3.40.1050.10:FF:000001">
    <property type="entry name" value="Carbonic anhydrase"/>
    <property type="match status" value="1"/>
</dbReference>
<comment type="catalytic activity">
    <reaction evidence="8 10">
        <text>hydrogencarbonate + H(+) = CO2 + H2O</text>
        <dbReference type="Rhea" id="RHEA:10748"/>
        <dbReference type="ChEBI" id="CHEBI:15377"/>
        <dbReference type="ChEBI" id="CHEBI:15378"/>
        <dbReference type="ChEBI" id="CHEBI:16526"/>
        <dbReference type="ChEBI" id="CHEBI:17544"/>
        <dbReference type="EC" id="4.2.1.1"/>
    </reaction>
</comment>
<reference evidence="11 12" key="1">
    <citation type="journal article" date="2018" name="Nat. Ecol. Evol.">
        <title>Pezizomycetes genomes reveal the molecular basis of ectomycorrhizal truffle lifestyle.</title>
        <authorList>
            <person name="Murat C."/>
            <person name="Payen T."/>
            <person name="Noel B."/>
            <person name="Kuo A."/>
            <person name="Morin E."/>
            <person name="Chen J."/>
            <person name="Kohler A."/>
            <person name="Krizsan K."/>
            <person name="Balestrini R."/>
            <person name="Da Silva C."/>
            <person name="Montanini B."/>
            <person name="Hainaut M."/>
            <person name="Levati E."/>
            <person name="Barry K.W."/>
            <person name="Belfiori B."/>
            <person name="Cichocki N."/>
            <person name="Clum A."/>
            <person name="Dockter R.B."/>
            <person name="Fauchery L."/>
            <person name="Guy J."/>
            <person name="Iotti M."/>
            <person name="Le Tacon F."/>
            <person name="Lindquist E.A."/>
            <person name="Lipzen A."/>
            <person name="Malagnac F."/>
            <person name="Mello A."/>
            <person name="Molinier V."/>
            <person name="Miyauchi S."/>
            <person name="Poulain J."/>
            <person name="Riccioni C."/>
            <person name="Rubini A."/>
            <person name="Sitrit Y."/>
            <person name="Splivallo R."/>
            <person name="Traeger S."/>
            <person name="Wang M."/>
            <person name="Zifcakova L."/>
            <person name="Wipf D."/>
            <person name="Zambonelli A."/>
            <person name="Paolocci F."/>
            <person name="Nowrousian M."/>
            <person name="Ottonello S."/>
            <person name="Baldrian P."/>
            <person name="Spatafora J.W."/>
            <person name="Henrissat B."/>
            <person name="Nagy L.G."/>
            <person name="Aury J.M."/>
            <person name="Wincker P."/>
            <person name="Grigoriev I.V."/>
            <person name="Bonfante P."/>
            <person name="Martin F.M."/>
        </authorList>
    </citation>
    <scope>NUCLEOTIDE SEQUENCE [LARGE SCALE GENOMIC DNA]</scope>
    <source>
        <strain evidence="11 12">ATCC MYA-4762</strain>
    </source>
</reference>
<evidence type="ECO:0000313" key="12">
    <source>
        <dbReference type="Proteomes" id="UP000267821"/>
    </source>
</evidence>
<dbReference type="EC" id="4.2.1.1" evidence="2 10"/>
<dbReference type="PROSITE" id="PS00705">
    <property type="entry name" value="PROK_CO2_ANHYDRASE_2"/>
    <property type="match status" value="1"/>
</dbReference>
<keyword evidence="12" id="KW-1185">Reference proteome</keyword>
<evidence type="ECO:0000256" key="5">
    <source>
        <dbReference type="ARBA" id="ARBA00022833"/>
    </source>
</evidence>
<dbReference type="OrthoDB" id="10248475at2759"/>
<dbReference type="SMART" id="SM00947">
    <property type="entry name" value="Pro_CA"/>
    <property type="match status" value="1"/>
</dbReference>
<evidence type="ECO:0000256" key="1">
    <source>
        <dbReference type="ARBA" id="ARBA00006217"/>
    </source>
</evidence>
<comment type="similarity">
    <text evidence="1 10">Belongs to the beta-class carbonic anhydrase family.</text>
</comment>
<evidence type="ECO:0000256" key="9">
    <source>
        <dbReference type="PIRSR" id="PIRSR601765-1"/>
    </source>
</evidence>
<dbReference type="Gene3D" id="3.40.1050.10">
    <property type="entry name" value="Carbonic anhydrase"/>
    <property type="match status" value="1"/>
</dbReference>
<organism evidence="11 12">
    <name type="scientific">Terfezia boudieri ATCC MYA-4762</name>
    <dbReference type="NCBI Taxonomy" id="1051890"/>
    <lineage>
        <taxon>Eukaryota</taxon>
        <taxon>Fungi</taxon>
        <taxon>Dikarya</taxon>
        <taxon>Ascomycota</taxon>
        <taxon>Pezizomycotina</taxon>
        <taxon>Pezizomycetes</taxon>
        <taxon>Pezizales</taxon>
        <taxon>Pezizaceae</taxon>
        <taxon>Terfezia</taxon>
    </lineage>
</organism>
<dbReference type="GO" id="GO:0034599">
    <property type="term" value="P:cellular response to oxidative stress"/>
    <property type="evidence" value="ECO:0007669"/>
    <property type="project" value="TreeGrafter"/>
</dbReference>
<feature type="binding site" evidence="9">
    <location>
        <position position="111"/>
    </location>
    <ligand>
        <name>Zn(2+)</name>
        <dbReference type="ChEBI" id="CHEBI:29105"/>
    </ligand>
</feature>
<dbReference type="InterPro" id="IPR036874">
    <property type="entry name" value="Carbonic_anhydrase_sf"/>
</dbReference>
<comment type="cofactor">
    <cofactor evidence="9">
        <name>Zn(2+)</name>
        <dbReference type="ChEBI" id="CHEBI:29105"/>
    </cofactor>
    <text evidence="9">Binds 1 zinc ion per subunit.</text>
</comment>
<dbReference type="FunCoup" id="A0A3N4L6P9">
    <property type="interactions" value="76"/>
</dbReference>
<dbReference type="GO" id="GO:0015976">
    <property type="term" value="P:carbon utilization"/>
    <property type="evidence" value="ECO:0007669"/>
    <property type="project" value="InterPro"/>
</dbReference>
<dbReference type="InParanoid" id="A0A3N4L6P9"/>
<dbReference type="GO" id="GO:0008270">
    <property type="term" value="F:zinc ion binding"/>
    <property type="evidence" value="ECO:0007669"/>
    <property type="project" value="UniProtKB-UniRule"/>
</dbReference>
<evidence type="ECO:0000256" key="3">
    <source>
        <dbReference type="ARBA" id="ARBA00014628"/>
    </source>
</evidence>
<dbReference type="GO" id="GO:0004089">
    <property type="term" value="F:carbonate dehydratase activity"/>
    <property type="evidence" value="ECO:0007669"/>
    <property type="project" value="UniProtKB-UniRule"/>
</dbReference>
<evidence type="ECO:0000256" key="6">
    <source>
        <dbReference type="ARBA" id="ARBA00023239"/>
    </source>
</evidence>
<proteinExistence type="inferred from homology"/>
<feature type="binding site" evidence="9">
    <location>
        <position position="108"/>
    </location>
    <ligand>
        <name>Zn(2+)</name>
        <dbReference type="ChEBI" id="CHEBI:29105"/>
    </ligand>
</feature>
<dbReference type="GO" id="GO:0071244">
    <property type="term" value="P:cellular response to carbon dioxide"/>
    <property type="evidence" value="ECO:0007669"/>
    <property type="project" value="TreeGrafter"/>
</dbReference>
<sequence length="214" mass="23877">MGNVFRFSAAHDSIHTLLQRNRSWAQRISALQPSLFPSLANSQSPHILWLGCSDSRVPETSVLDLLPGEVFVHRNIANVLPANDLSSLSVLQYAVEVLEVKHIIVCGHYGCGGVLAAMGNTKLGLIDNWLKHIRDVRARHRQELEMIKDPAQRVKRLVELNVVAQVHSVKRNSNVLEAMKKRGLQVHGFVYDVGTGHVNLMDIPKDPDAEVYEV</sequence>